<feature type="domain" description="Disease resistance protein winged helix" evidence="8">
    <location>
        <begin position="148"/>
        <end position="190"/>
    </location>
</feature>
<dbReference type="GO" id="GO:0006952">
    <property type="term" value="P:defense response"/>
    <property type="evidence" value="ECO:0007669"/>
    <property type="project" value="InterPro"/>
</dbReference>
<evidence type="ECO:0000259" key="7">
    <source>
        <dbReference type="Pfam" id="PF00931"/>
    </source>
</evidence>
<dbReference type="GO" id="GO:0043531">
    <property type="term" value="F:ADP binding"/>
    <property type="evidence" value="ECO:0007669"/>
    <property type="project" value="InterPro"/>
</dbReference>
<dbReference type="GO" id="GO:0005524">
    <property type="term" value="F:ATP binding"/>
    <property type="evidence" value="ECO:0007669"/>
    <property type="project" value="UniProtKB-KW"/>
</dbReference>
<evidence type="ECO:0000256" key="5">
    <source>
        <dbReference type="ARBA" id="ARBA00023054"/>
    </source>
</evidence>
<evidence type="ECO:0000256" key="6">
    <source>
        <dbReference type="ARBA" id="ARBA00023136"/>
    </source>
</evidence>
<keyword evidence="3" id="KW-0611">Plant defense</keyword>
<accession>A0A2G2ZXP7</accession>
<dbReference type="PANTHER" id="PTHR23155">
    <property type="entry name" value="DISEASE RESISTANCE PROTEIN RP"/>
    <property type="match status" value="1"/>
</dbReference>
<dbReference type="InterPro" id="IPR058922">
    <property type="entry name" value="WHD_DRP"/>
</dbReference>
<dbReference type="InterPro" id="IPR002182">
    <property type="entry name" value="NB-ARC"/>
</dbReference>
<feature type="domain" description="NB-ARC" evidence="7">
    <location>
        <begin position="2"/>
        <end position="99"/>
    </location>
</feature>
<keyword evidence="5" id="KW-0175">Coiled coil</keyword>
<dbReference type="InterPro" id="IPR027417">
    <property type="entry name" value="P-loop_NTPase"/>
</dbReference>
<keyword evidence="6" id="KW-0472">Membrane</keyword>
<dbReference type="Gene3D" id="3.40.50.300">
    <property type="entry name" value="P-loop containing nucleotide triphosphate hydrolases"/>
    <property type="match status" value="1"/>
</dbReference>
<dbReference type="AlphaFoldDB" id="A0A2G2ZXP7"/>
<evidence type="ECO:0000256" key="4">
    <source>
        <dbReference type="ARBA" id="ARBA00022840"/>
    </source>
</evidence>
<evidence type="ECO:0000256" key="1">
    <source>
        <dbReference type="ARBA" id="ARBA00004170"/>
    </source>
</evidence>
<keyword evidence="2" id="KW-0547">Nucleotide-binding</keyword>
<evidence type="ECO:0000256" key="3">
    <source>
        <dbReference type="ARBA" id="ARBA00022821"/>
    </source>
</evidence>
<protein>
    <submittedName>
        <fullName evidence="9">Uncharacterized protein</fullName>
    </submittedName>
</protein>
<evidence type="ECO:0000313" key="10">
    <source>
        <dbReference type="Proteomes" id="UP000222542"/>
    </source>
</evidence>
<evidence type="ECO:0000313" key="9">
    <source>
        <dbReference type="EMBL" id="PHT86721.1"/>
    </source>
</evidence>
<evidence type="ECO:0000259" key="8">
    <source>
        <dbReference type="Pfam" id="PF23559"/>
    </source>
</evidence>
<dbReference type="EMBL" id="AYRZ02000003">
    <property type="protein sequence ID" value="PHT86721.1"/>
    <property type="molecule type" value="Genomic_DNA"/>
</dbReference>
<dbReference type="InterPro" id="IPR044974">
    <property type="entry name" value="Disease_R_plants"/>
</dbReference>
<comment type="caution">
    <text evidence="9">The sequence shown here is derived from an EMBL/GenBank/DDBJ whole genome shotgun (WGS) entry which is preliminary data.</text>
</comment>
<evidence type="ECO:0000256" key="2">
    <source>
        <dbReference type="ARBA" id="ARBA00022741"/>
    </source>
</evidence>
<organism evidence="9 10">
    <name type="scientific">Capsicum annuum</name>
    <name type="common">Capsicum pepper</name>
    <dbReference type="NCBI Taxonomy" id="4072"/>
    <lineage>
        <taxon>Eukaryota</taxon>
        <taxon>Viridiplantae</taxon>
        <taxon>Streptophyta</taxon>
        <taxon>Embryophyta</taxon>
        <taxon>Tracheophyta</taxon>
        <taxon>Spermatophyta</taxon>
        <taxon>Magnoliopsida</taxon>
        <taxon>eudicotyledons</taxon>
        <taxon>Gunneridae</taxon>
        <taxon>Pentapetalae</taxon>
        <taxon>asterids</taxon>
        <taxon>lamiids</taxon>
        <taxon>Solanales</taxon>
        <taxon>Solanaceae</taxon>
        <taxon>Solanoideae</taxon>
        <taxon>Capsiceae</taxon>
        <taxon>Capsicum</taxon>
    </lineage>
</organism>
<keyword evidence="10" id="KW-1185">Reference proteome</keyword>
<gene>
    <name evidence="9" type="ORF">T459_08827</name>
</gene>
<dbReference type="Proteomes" id="UP000222542">
    <property type="component" value="Unassembled WGS sequence"/>
</dbReference>
<reference evidence="9 10" key="2">
    <citation type="journal article" date="2017" name="Genome Biol.">
        <title>New reference genome sequences of hot pepper reveal the massive evolution of plant disease-resistance genes by retroduplication.</title>
        <authorList>
            <person name="Kim S."/>
            <person name="Park J."/>
            <person name="Yeom S.I."/>
            <person name="Kim Y.M."/>
            <person name="Seo E."/>
            <person name="Kim K.T."/>
            <person name="Kim M.S."/>
            <person name="Lee J.M."/>
            <person name="Cheong K."/>
            <person name="Shin H.S."/>
            <person name="Kim S.B."/>
            <person name="Han K."/>
            <person name="Lee J."/>
            <person name="Park M."/>
            <person name="Lee H.A."/>
            <person name="Lee H.Y."/>
            <person name="Lee Y."/>
            <person name="Oh S."/>
            <person name="Lee J.H."/>
            <person name="Choi E."/>
            <person name="Choi E."/>
            <person name="Lee S.E."/>
            <person name="Jeon J."/>
            <person name="Kim H."/>
            <person name="Choi G."/>
            <person name="Song H."/>
            <person name="Lee J."/>
            <person name="Lee S.C."/>
            <person name="Kwon J.K."/>
            <person name="Lee H.Y."/>
            <person name="Koo N."/>
            <person name="Hong Y."/>
            <person name="Kim R.W."/>
            <person name="Kang W.H."/>
            <person name="Huh J.H."/>
            <person name="Kang B.C."/>
            <person name="Yang T.J."/>
            <person name="Lee Y.H."/>
            <person name="Bennetzen J.L."/>
            <person name="Choi D."/>
        </authorList>
    </citation>
    <scope>NUCLEOTIDE SEQUENCE [LARGE SCALE GENOMIC DNA]</scope>
    <source>
        <strain evidence="10">cv. CM334</strain>
    </source>
</reference>
<comment type="subcellular location">
    <subcellularLocation>
        <location evidence="1">Membrane</location>
        <topology evidence="1">Peripheral membrane protein</topology>
    </subcellularLocation>
</comment>
<name>A0A2G2ZXP7_CAPAN</name>
<dbReference type="Pfam" id="PF00931">
    <property type="entry name" value="NB-ARC"/>
    <property type="match status" value="1"/>
</dbReference>
<reference evidence="9 10" key="1">
    <citation type="journal article" date="2014" name="Nat. Genet.">
        <title>Genome sequence of the hot pepper provides insights into the evolution of pungency in Capsicum species.</title>
        <authorList>
            <person name="Kim S."/>
            <person name="Park M."/>
            <person name="Yeom S.I."/>
            <person name="Kim Y.M."/>
            <person name="Lee J.M."/>
            <person name="Lee H.A."/>
            <person name="Seo E."/>
            <person name="Choi J."/>
            <person name="Cheong K."/>
            <person name="Kim K.T."/>
            <person name="Jung K."/>
            <person name="Lee G.W."/>
            <person name="Oh S.K."/>
            <person name="Bae C."/>
            <person name="Kim S.B."/>
            <person name="Lee H.Y."/>
            <person name="Kim S.Y."/>
            <person name="Kim M.S."/>
            <person name="Kang B.C."/>
            <person name="Jo Y.D."/>
            <person name="Yang H.B."/>
            <person name="Jeong H.J."/>
            <person name="Kang W.H."/>
            <person name="Kwon J.K."/>
            <person name="Shin C."/>
            <person name="Lim J.Y."/>
            <person name="Park J.H."/>
            <person name="Huh J.H."/>
            <person name="Kim J.S."/>
            <person name="Kim B.D."/>
            <person name="Cohen O."/>
            <person name="Paran I."/>
            <person name="Suh M.C."/>
            <person name="Lee S.B."/>
            <person name="Kim Y.K."/>
            <person name="Shin Y."/>
            <person name="Noh S.J."/>
            <person name="Park J."/>
            <person name="Seo Y.S."/>
            <person name="Kwon S.Y."/>
            <person name="Kim H.A."/>
            <person name="Park J.M."/>
            <person name="Kim H.J."/>
            <person name="Choi S.B."/>
            <person name="Bosland P.W."/>
            <person name="Reeves G."/>
            <person name="Jo S.H."/>
            <person name="Lee B.W."/>
            <person name="Cho H.T."/>
            <person name="Choi H.S."/>
            <person name="Lee M.S."/>
            <person name="Yu Y."/>
            <person name="Do Choi Y."/>
            <person name="Park B.S."/>
            <person name="van Deynze A."/>
            <person name="Ashrafi H."/>
            <person name="Hill T."/>
            <person name="Kim W.T."/>
            <person name="Pai H.S."/>
            <person name="Ahn H.K."/>
            <person name="Yeam I."/>
            <person name="Giovannoni J.J."/>
            <person name="Rose J.K."/>
            <person name="Sorensen I."/>
            <person name="Lee S.J."/>
            <person name="Kim R.W."/>
            <person name="Choi I.Y."/>
            <person name="Choi B.S."/>
            <person name="Lim J.S."/>
            <person name="Lee Y.H."/>
            <person name="Choi D."/>
        </authorList>
    </citation>
    <scope>NUCLEOTIDE SEQUENCE [LARGE SCALE GENOMIC DNA]</scope>
    <source>
        <strain evidence="10">cv. CM334</strain>
    </source>
</reference>
<dbReference type="STRING" id="4072.A0A2G2ZXP7"/>
<dbReference type="Pfam" id="PF23559">
    <property type="entry name" value="WHD_DRP"/>
    <property type="match status" value="1"/>
</dbReference>
<dbReference type="Gramene" id="PHT86721">
    <property type="protein sequence ID" value="PHT86721"/>
    <property type="gene ID" value="T459_08827"/>
</dbReference>
<keyword evidence="4" id="KW-0067">ATP-binding</keyword>
<dbReference type="PANTHER" id="PTHR23155:SF1228">
    <property type="entry name" value="NB-ARC DOMAIN CONTAINING PROTEIN, EXPRESSED"/>
    <property type="match status" value="1"/>
</dbReference>
<dbReference type="GO" id="GO:0016020">
    <property type="term" value="C:membrane"/>
    <property type="evidence" value="ECO:0007669"/>
    <property type="project" value="UniProtKB-SubCell"/>
</dbReference>
<sequence>MTIARKVYNSDMIVFRFDVRAWCFISQSYKLRELLQQIFSQVTGSKDNGDKDDVLADKLRKSLMGKRYLIVLDDMWDGMAWDDLCLCFPDFGNRSRIVIKVFQKEDCPPELQDVCLVVAVKCKGLRLVIILVAGIIKRKKMESSWWHEDARIPLSKLINLWVAEGFVQNIESRSLEETAEDYLMDLISSNVNDFKEKI</sequence>
<dbReference type="SUPFAM" id="SSF52540">
    <property type="entry name" value="P-loop containing nucleoside triphosphate hydrolases"/>
    <property type="match status" value="1"/>
</dbReference>
<proteinExistence type="predicted"/>